<dbReference type="RefSeq" id="WP_043950102.1">
    <property type="nucleotide sequence ID" value="NZ_HG966617.1"/>
</dbReference>
<dbReference type="SUPFAM" id="SSF47240">
    <property type="entry name" value="Ferritin-like"/>
    <property type="match status" value="1"/>
</dbReference>
<evidence type="ECO:0000313" key="1">
    <source>
        <dbReference type="EMBL" id="CDO59457.1"/>
    </source>
</evidence>
<gene>
    <name evidence="1" type="ORF">BN1012_Phect1243</name>
</gene>
<dbReference type="InterPro" id="IPR009078">
    <property type="entry name" value="Ferritin-like_SF"/>
</dbReference>
<proteinExistence type="predicted"/>
<accession>X5MCR3</accession>
<protein>
    <recommendedName>
        <fullName evidence="3">Rubrerythrin family protein</fullName>
    </recommendedName>
</protein>
<sequence>MTQHWTLDDIDWAAFDASKVDADLLRTVKAASLVEANAPDYVTYLSQVFSDDPELLAEIERWGVEEEQHGAALARWAELADPTFSFDKALKDFQEGYSIPMDVDESTRGSRGGELLARCVVETGTSSFYSAIRDASEEPVLKQVAANLARDEFNHYKLFYDHFLRYEKDVPSKMRRLKIALGRVNEADDDELSYAYYCANTPAADYDREGCAKAYQARALGLYQRRHTDRLVAMIANACGIKIGARVAKPLTSVVWWGFSNHAKRLAKAA</sequence>
<dbReference type="KEGG" id="pect:BN1012_Phect1243"/>
<evidence type="ECO:0008006" key="3">
    <source>
        <dbReference type="Google" id="ProtNLM"/>
    </source>
</evidence>
<dbReference type="Proteomes" id="UP000032160">
    <property type="component" value="Chromosome I"/>
</dbReference>
<dbReference type="OrthoDB" id="581372at2"/>
<name>X5MCR3_9HYPH</name>
<dbReference type="EMBL" id="HG966617">
    <property type="protein sequence ID" value="CDO59457.1"/>
    <property type="molecule type" value="Genomic_DNA"/>
</dbReference>
<dbReference type="STRING" id="1458461.BN1012_Phect1243"/>
<evidence type="ECO:0000313" key="2">
    <source>
        <dbReference type="Proteomes" id="UP000032160"/>
    </source>
</evidence>
<dbReference type="CDD" id="cd00657">
    <property type="entry name" value="Ferritin_like"/>
    <property type="match status" value="1"/>
</dbReference>
<keyword evidence="2" id="KW-1185">Reference proteome</keyword>
<organism evidence="1 2">
    <name type="scientific">Candidatus Phaeomarinibacter ectocarpi</name>
    <dbReference type="NCBI Taxonomy" id="1458461"/>
    <lineage>
        <taxon>Bacteria</taxon>
        <taxon>Pseudomonadati</taxon>
        <taxon>Pseudomonadota</taxon>
        <taxon>Alphaproteobacteria</taxon>
        <taxon>Hyphomicrobiales</taxon>
        <taxon>Parvibaculaceae</taxon>
        <taxon>Candidatus Phaeomarinibacter</taxon>
    </lineage>
</organism>
<dbReference type="GO" id="GO:0016491">
    <property type="term" value="F:oxidoreductase activity"/>
    <property type="evidence" value="ECO:0007669"/>
    <property type="project" value="InterPro"/>
</dbReference>
<dbReference type="HOGENOM" id="CLU_1014830_0_0_5"/>
<dbReference type="Gene3D" id="1.10.620.20">
    <property type="entry name" value="Ribonucleotide Reductase, subunit A"/>
    <property type="match status" value="1"/>
</dbReference>
<reference evidence="1 2" key="1">
    <citation type="journal article" date="2014" name="Front. Genet.">
        <title>Genome and metabolic network of "Candidatus Phaeomarinobacter ectocarpi" Ec32, a new candidate genus of Alphaproteobacteria frequently associated with brown algae.</title>
        <authorList>
            <person name="Dittami S.M."/>
            <person name="Barbeyron T."/>
            <person name="Boyen C."/>
            <person name="Cambefort J."/>
            <person name="Collet G."/>
            <person name="Delage L."/>
            <person name="Gobet A."/>
            <person name="Groisillier A."/>
            <person name="Leblanc C."/>
            <person name="Michel G."/>
            <person name="Scornet D."/>
            <person name="Siegel A."/>
            <person name="Tapia J.E."/>
            <person name="Tonon T."/>
        </authorList>
    </citation>
    <scope>NUCLEOTIDE SEQUENCE [LARGE SCALE GENOMIC DNA]</scope>
    <source>
        <strain evidence="1 2">Ec32</strain>
    </source>
</reference>
<dbReference type="InterPro" id="IPR012348">
    <property type="entry name" value="RNR-like"/>
</dbReference>
<dbReference type="PATRIC" id="fig|1458461.3.peg.1242"/>
<dbReference type="AlphaFoldDB" id="X5MCR3"/>